<keyword evidence="6" id="KW-0469">Meiosis</keyword>
<evidence type="ECO:0000256" key="6">
    <source>
        <dbReference type="ARBA" id="ARBA00023254"/>
    </source>
</evidence>
<keyword evidence="11" id="KW-1185">Reference proteome</keyword>
<protein>
    <recommendedName>
        <fullName evidence="7">Meiotic nuclear division protein 1</fullName>
    </recommendedName>
</protein>
<sequence length="212" mass="23879">MAPKSLPPIAKQNLILTYLHNSRTAHSIKELEKALPSVASINGMQVKDYLQTLSDEGKIRVEKIGSGNWYWSFLSEEKKSRDNVLGKLKEELAKVETSLGELEVKLREASEKRGEDDEDRGRLVSARLELDGEVGVLRKELELYKDGDPGEVERRRKEIKALQASAEVWTDNIGILEGYVMGLMGGDREKLDGMKRELYGDEYAEGEGLKEL</sequence>
<evidence type="ECO:0000256" key="1">
    <source>
        <dbReference type="ARBA" id="ARBA00004123"/>
    </source>
</evidence>
<dbReference type="GO" id="GO:0007129">
    <property type="term" value="P:homologous chromosome pairing at meiosis"/>
    <property type="evidence" value="ECO:0007669"/>
    <property type="project" value="TreeGrafter"/>
</dbReference>
<dbReference type="InterPro" id="IPR005647">
    <property type="entry name" value="Mnd1"/>
</dbReference>
<dbReference type="AlphaFoldDB" id="A0A8H3PLE7"/>
<evidence type="ECO:0000313" key="10">
    <source>
        <dbReference type="EMBL" id="CAF9943685.1"/>
    </source>
</evidence>
<dbReference type="GO" id="GO:0000709">
    <property type="term" value="P:meiotic joint molecule formation"/>
    <property type="evidence" value="ECO:0007669"/>
    <property type="project" value="TreeGrafter"/>
</dbReference>
<keyword evidence="5 7" id="KW-0539">Nucleus</keyword>
<accession>A0A8H3PLE7</accession>
<evidence type="ECO:0000256" key="5">
    <source>
        <dbReference type="ARBA" id="ARBA00023242"/>
    </source>
</evidence>
<evidence type="ECO:0000259" key="9">
    <source>
        <dbReference type="Pfam" id="PF03962"/>
    </source>
</evidence>
<proteinExistence type="inferred from homology"/>
<evidence type="ECO:0000313" key="11">
    <source>
        <dbReference type="Proteomes" id="UP000664203"/>
    </source>
</evidence>
<dbReference type="GO" id="GO:0003690">
    <property type="term" value="F:double-stranded DNA binding"/>
    <property type="evidence" value="ECO:0007669"/>
    <property type="project" value="InterPro"/>
</dbReference>
<comment type="similarity">
    <text evidence="2 7">Belongs to the MND1 family.</text>
</comment>
<comment type="subcellular location">
    <subcellularLocation>
        <location evidence="1 7">Nucleus</location>
    </subcellularLocation>
</comment>
<dbReference type="PANTHER" id="PTHR15938:SF1">
    <property type="entry name" value="MEIOTIC NUCLEAR DIVISION PROTEIN 1"/>
    <property type="match status" value="1"/>
</dbReference>
<dbReference type="PIRSF" id="PIRSF026991">
    <property type="entry name" value="Mnd1"/>
    <property type="match status" value="1"/>
</dbReference>
<evidence type="ECO:0000256" key="2">
    <source>
        <dbReference type="ARBA" id="ARBA00005981"/>
    </source>
</evidence>
<dbReference type="InterPro" id="IPR040453">
    <property type="entry name" value="Mnd1_HTH"/>
</dbReference>
<dbReference type="OrthoDB" id="9978204at2759"/>
<evidence type="ECO:0000256" key="4">
    <source>
        <dbReference type="ARBA" id="ARBA00023172"/>
    </source>
</evidence>
<dbReference type="GO" id="GO:0120230">
    <property type="term" value="F:recombinase activator activity"/>
    <property type="evidence" value="ECO:0007669"/>
    <property type="project" value="TreeGrafter"/>
</dbReference>
<evidence type="ECO:0000256" key="8">
    <source>
        <dbReference type="SAM" id="Coils"/>
    </source>
</evidence>
<dbReference type="Proteomes" id="UP000664203">
    <property type="component" value="Unassembled WGS sequence"/>
</dbReference>
<dbReference type="GO" id="GO:0120231">
    <property type="term" value="C:DNA recombinase auxiliary factor complex"/>
    <property type="evidence" value="ECO:0007669"/>
    <property type="project" value="TreeGrafter"/>
</dbReference>
<dbReference type="Pfam" id="PF03962">
    <property type="entry name" value="Mnd1"/>
    <property type="match status" value="1"/>
</dbReference>
<evidence type="ECO:0000256" key="7">
    <source>
        <dbReference type="PIRNR" id="PIRNR026991"/>
    </source>
</evidence>
<name>A0A8H3PLE7_9LECA</name>
<keyword evidence="4" id="KW-0233">DNA recombination</keyword>
<feature type="domain" description="Mnd1 HTH" evidence="9">
    <location>
        <begin position="15"/>
        <end position="73"/>
    </location>
</feature>
<dbReference type="PANTHER" id="PTHR15938">
    <property type="entry name" value="TBP-1 INTERACTING PROTEIN"/>
    <property type="match status" value="1"/>
</dbReference>
<gene>
    <name evidence="10" type="ORF">ALECFALPRED_000955</name>
</gene>
<comment type="function">
    <text evidence="7">Required for proper homologous chromosome pairing and efficient cross-over and intragenic recombination during meiosis.</text>
</comment>
<comment type="caution">
    <text evidence="10">The sequence shown here is derived from an EMBL/GenBank/DDBJ whole genome shotgun (WGS) entry which is preliminary data.</text>
</comment>
<organism evidence="10 11">
    <name type="scientific">Alectoria fallacina</name>
    <dbReference type="NCBI Taxonomy" id="1903189"/>
    <lineage>
        <taxon>Eukaryota</taxon>
        <taxon>Fungi</taxon>
        <taxon>Dikarya</taxon>
        <taxon>Ascomycota</taxon>
        <taxon>Pezizomycotina</taxon>
        <taxon>Lecanoromycetes</taxon>
        <taxon>OSLEUM clade</taxon>
        <taxon>Lecanoromycetidae</taxon>
        <taxon>Lecanorales</taxon>
        <taxon>Lecanorineae</taxon>
        <taxon>Parmeliaceae</taxon>
        <taxon>Alectoria</taxon>
    </lineage>
</organism>
<feature type="coiled-coil region" evidence="8">
    <location>
        <begin position="85"/>
        <end position="112"/>
    </location>
</feature>
<dbReference type="EMBL" id="CAJPDR010001173">
    <property type="protein sequence ID" value="CAF9943685.1"/>
    <property type="molecule type" value="Genomic_DNA"/>
</dbReference>
<evidence type="ECO:0000256" key="3">
    <source>
        <dbReference type="ARBA" id="ARBA00023054"/>
    </source>
</evidence>
<dbReference type="GO" id="GO:0000794">
    <property type="term" value="C:condensed nuclear chromosome"/>
    <property type="evidence" value="ECO:0007669"/>
    <property type="project" value="TreeGrafter"/>
</dbReference>
<dbReference type="GO" id="GO:0010774">
    <property type="term" value="P:meiotic strand invasion involved in reciprocal meiotic recombination"/>
    <property type="evidence" value="ECO:0007669"/>
    <property type="project" value="TreeGrafter"/>
</dbReference>
<keyword evidence="3 8" id="KW-0175">Coiled coil</keyword>
<reference evidence="10" key="1">
    <citation type="submission" date="2021-03" db="EMBL/GenBank/DDBJ databases">
        <authorList>
            <person name="Tagirdzhanova G."/>
        </authorList>
    </citation>
    <scope>NUCLEOTIDE SEQUENCE</scope>
</reference>